<sequence length="181" mass="20991">MTWDQALMLMVKLSGFKLIVRANRLGCDTEFAREAHDILIAHLDEFREDLDRLIALWNELLAEQDPDGADYAAYDLRDLRIRVEHFWLHNHHPYNVGGWRHADDAGSYRIADEHDYELFGAHHWVRDLADNELCGLRPILDQLAEETGLNIPAVVIYFRPDPDRPAARPMTPFDPDAPIPW</sequence>
<geneLocation type="plasmid" evidence="1 2">
    <name>unnamed7</name>
</geneLocation>
<dbReference type="RefSeq" id="WP_306041850.1">
    <property type="nucleotide sequence ID" value="NZ_CP132309.1"/>
</dbReference>
<evidence type="ECO:0000313" key="1">
    <source>
        <dbReference type="EMBL" id="WLS01393.1"/>
    </source>
</evidence>
<protein>
    <submittedName>
        <fullName evidence="1">Uncharacterized protein</fullName>
    </submittedName>
</protein>
<name>A0AA50CSS4_9HYPH</name>
<organism evidence="1 2">
    <name type="scientific">Shinella sumterensis</name>
    <dbReference type="NCBI Taxonomy" id="1967501"/>
    <lineage>
        <taxon>Bacteria</taxon>
        <taxon>Pseudomonadati</taxon>
        <taxon>Pseudomonadota</taxon>
        <taxon>Alphaproteobacteria</taxon>
        <taxon>Hyphomicrobiales</taxon>
        <taxon>Rhizobiaceae</taxon>
        <taxon>Shinella</taxon>
    </lineage>
</organism>
<evidence type="ECO:0000313" key="2">
    <source>
        <dbReference type="Proteomes" id="UP001234585"/>
    </source>
</evidence>
<keyword evidence="1" id="KW-0614">Plasmid</keyword>
<proteinExistence type="predicted"/>
<dbReference type="Proteomes" id="UP001234585">
    <property type="component" value="Plasmid unnamed7"/>
</dbReference>
<dbReference type="AlphaFoldDB" id="A0AA50CSS4"/>
<keyword evidence="2" id="KW-1185">Reference proteome</keyword>
<gene>
    <name evidence="1" type="ORF">Q9313_28765</name>
</gene>
<accession>A0AA50CSS4</accession>
<reference evidence="1 2" key="1">
    <citation type="submission" date="2023-08" db="EMBL/GenBank/DDBJ databases">
        <title>Pathogen: clinical or host-associated sample.</title>
        <authorList>
            <person name="Hergert J."/>
            <person name="Casey R."/>
            <person name="Wagner J."/>
            <person name="Young E.L."/>
            <person name="Oakeson K.F."/>
        </authorList>
    </citation>
    <scope>NUCLEOTIDE SEQUENCE [LARGE SCALE GENOMIC DNA]</scope>
    <source>
        <strain evidence="1 2">1760953</strain>
        <plasmid evidence="1 2">unnamed7</plasmid>
    </source>
</reference>
<dbReference type="EMBL" id="CP132309">
    <property type="protein sequence ID" value="WLS01393.1"/>
    <property type="molecule type" value="Genomic_DNA"/>
</dbReference>